<gene>
    <name evidence="4" type="ORF">OG727_05145</name>
    <name evidence="3" type="ORF">Scani_28350</name>
</gene>
<accession>A0A640S699</accession>
<dbReference type="OrthoDB" id="3854759at2"/>
<feature type="compositionally biased region" description="Pro residues" evidence="1">
    <location>
        <begin position="1"/>
        <end position="18"/>
    </location>
</feature>
<evidence type="ECO:0008006" key="7">
    <source>
        <dbReference type="Google" id="ProtNLM"/>
    </source>
</evidence>
<dbReference type="EMBL" id="CP108473">
    <property type="protein sequence ID" value="WUS21725.1"/>
    <property type="molecule type" value="Genomic_DNA"/>
</dbReference>
<evidence type="ECO:0000313" key="5">
    <source>
        <dbReference type="Proteomes" id="UP000435837"/>
    </source>
</evidence>
<dbReference type="Proteomes" id="UP000435837">
    <property type="component" value="Unassembled WGS sequence"/>
</dbReference>
<feature type="region of interest" description="Disordered" evidence="1">
    <location>
        <begin position="114"/>
        <end position="166"/>
    </location>
</feature>
<feature type="compositionally biased region" description="Gly residues" evidence="1">
    <location>
        <begin position="19"/>
        <end position="75"/>
    </location>
</feature>
<dbReference type="GeneID" id="96639736"/>
<evidence type="ECO:0000313" key="4">
    <source>
        <dbReference type="EMBL" id="WUS21725.1"/>
    </source>
</evidence>
<dbReference type="Proteomes" id="UP001432292">
    <property type="component" value="Chromosome"/>
</dbReference>
<evidence type="ECO:0000256" key="1">
    <source>
        <dbReference type="SAM" id="MobiDB-lite"/>
    </source>
</evidence>
<evidence type="ECO:0000256" key="2">
    <source>
        <dbReference type="SAM" id="Phobius"/>
    </source>
</evidence>
<proteinExistence type="predicted"/>
<evidence type="ECO:0000313" key="3">
    <source>
        <dbReference type="EMBL" id="GFE06567.1"/>
    </source>
</evidence>
<name>A0A640S699_9ACTN</name>
<keyword evidence="2" id="KW-0472">Membrane</keyword>
<keyword evidence="2" id="KW-0812">Transmembrane</keyword>
<reference evidence="4" key="2">
    <citation type="submission" date="2022-10" db="EMBL/GenBank/DDBJ databases">
        <title>The complete genomes of actinobacterial strains from the NBC collection.</title>
        <authorList>
            <person name="Joergensen T.S."/>
            <person name="Alvarez Arevalo M."/>
            <person name="Sterndorff E.B."/>
            <person name="Faurdal D."/>
            <person name="Vuksanovic O."/>
            <person name="Mourched A.-S."/>
            <person name="Charusanti P."/>
            <person name="Shaw S."/>
            <person name="Blin K."/>
            <person name="Weber T."/>
        </authorList>
    </citation>
    <scope>NUCLEOTIDE SEQUENCE</scope>
    <source>
        <strain evidence="4">NBC_01256</strain>
    </source>
</reference>
<evidence type="ECO:0000313" key="6">
    <source>
        <dbReference type="Proteomes" id="UP001432292"/>
    </source>
</evidence>
<feature type="transmembrane region" description="Helical" evidence="2">
    <location>
        <begin position="92"/>
        <end position="112"/>
    </location>
</feature>
<organism evidence="3 5">
    <name type="scientific">Streptomyces caniferus</name>
    <dbReference type="NCBI Taxonomy" id="285557"/>
    <lineage>
        <taxon>Bacteria</taxon>
        <taxon>Bacillati</taxon>
        <taxon>Actinomycetota</taxon>
        <taxon>Actinomycetes</taxon>
        <taxon>Kitasatosporales</taxon>
        <taxon>Streptomycetaceae</taxon>
        <taxon>Streptomyces</taxon>
    </lineage>
</organism>
<reference evidence="3 5" key="1">
    <citation type="submission" date="2019-12" db="EMBL/GenBank/DDBJ databases">
        <title>Whole genome shotgun sequence of Streptomyces caniferus NBRC 15389.</title>
        <authorList>
            <person name="Ichikawa N."/>
            <person name="Kimura A."/>
            <person name="Kitahashi Y."/>
            <person name="Komaki H."/>
            <person name="Tamura T."/>
        </authorList>
    </citation>
    <scope>NUCLEOTIDE SEQUENCE [LARGE SCALE GENOMIC DNA]</scope>
    <source>
        <strain evidence="3 5">NBRC 15389</strain>
    </source>
</reference>
<feature type="region of interest" description="Disordered" evidence="1">
    <location>
        <begin position="1"/>
        <end position="88"/>
    </location>
</feature>
<dbReference type="EMBL" id="BLIN01000003">
    <property type="protein sequence ID" value="GFE06567.1"/>
    <property type="molecule type" value="Genomic_DNA"/>
</dbReference>
<keyword evidence="2" id="KW-1133">Transmembrane helix</keyword>
<feature type="compositionally biased region" description="Low complexity" evidence="1">
    <location>
        <begin position="127"/>
        <end position="155"/>
    </location>
</feature>
<feature type="compositionally biased region" description="Polar residues" evidence="1">
    <location>
        <begin position="114"/>
        <end position="126"/>
    </location>
</feature>
<dbReference type="RefSeq" id="WP_159474391.1">
    <property type="nucleotide sequence ID" value="NZ_BAAATH010000013.1"/>
</dbReference>
<dbReference type="AlphaFoldDB" id="A0A640S699"/>
<keyword evidence="6" id="KW-1185">Reference proteome</keyword>
<protein>
    <recommendedName>
        <fullName evidence="7">Septum formation-related domain-containing protein</fullName>
    </recommendedName>
</protein>
<sequence length="284" mass="27878">MSFPPPPPSNQPPQPPHGNPGGYGPPAGGYGPGGQGQGGYGPGGYGPPAGGNQPAGGFGPPAGGYGAPGPGGPGGWQQPPGPPGGGGNGKTIAAIIGGGAVVLAAVITFIVINNSDDGGSTDNRAQSPGSSAGATPSESASPTPSYEPTPTATPTDSDFESSLPTPGAGKIPFYLMKPGDCYDRPAGGGGNNDKASCSGPHDAEVVTTHRLASGLTTETDIRSKASSLCRNELERKAARQPAGTAEGTYVQYPTLQGYKIGIKTISCSLAGNSTGTKKLTRPLS</sequence>